<proteinExistence type="predicted"/>
<dbReference type="Proteomes" id="UP000324800">
    <property type="component" value="Unassembled WGS sequence"/>
</dbReference>
<sequence length="289" mass="33587">MIVENNGLPIIEHSIEIAAFENEQLEQGTGNASILGWRSKLVQGQCANQKDLQIIGSRQGEFEHSRYFGKIQSKTDNTTECFSIGKAKAQYHLRKAIDSILQIEQENGWTLTIRRIAWKWNKEVGALSRLSMAGDYLIRNEVLEEVLKEWKVEITVDLLAARNNVKHKKFFTLANDKKTIRTRFYENFLRRRVSIIWWTQLKEITVREKEFGESEKVLEMGSKMKKRNMKVLPGRILALEVNGDKTEQDYFEMLQKHPDYQEIQLDLQCITGLDVEKSTSVLYQPFGTI</sequence>
<organism evidence="1 2">
    <name type="scientific">Streblomastix strix</name>
    <dbReference type="NCBI Taxonomy" id="222440"/>
    <lineage>
        <taxon>Eukaryota</taxon>
        <taxon>Metamonada</taxon>
        <taxon>Preaxostyla</taxon>
        <taxon>Oxymonadida</taxon>
        <taxon>Streblomastigidae</taxon>
        <taxon>Streblomastix</taxon>
    </lineage>
</organism>
<dbReference type="AlphaFoldDB" id="A0A5J4WBM9"/>
<reference evidence="1 2" key="1">
    <citation type="submission" date="2019-03" db="EMBL/GenBank/DDBJ databases">
        <title>Single cell metagenomics reveals metabolic interactions within the superorganism composed of flagellate Streblomastix strix and complex community of Bacteroidetes bacteria on its surface.</title>
        <authorList>
            <person name="Treitli S.C."/>
            <person name="Kolisko M."/>
            <person name="Husnik F."/>
            <person name="Keeling P."/>
            <person name="Hampl V."/>
        </authorList>
    </citation>
    <scope>NUCLEOTIDE SEQUENCE [LARGE SCALE GENOMIC DNA]</scope>
    <source>
        <strain evidence="1">ST1C</strain>
    </source>
</reference>
<dbReference type="EMBL" id="SNRW01002703">
    <property type="protein sequence ID" value="KAA6391965.1"/>
    <property type="molecule type" value="Genomic_DNA"/>
</dbReference>
<gene>
    <name evidence="1" type="ORF">EZS28_012508</name>
</gene>
<accession>A0A5J4WBM9</accession>
<name>A0A5J4WBM9_9EUKA</name>
<evidence type="ECO:0000313" key="1">
    <source>
        <dbReference type="EMBL" id="KAA6391965.1"/>
    </source>
</evidence>
<dbReference type="OrthoDB" id="2897838at2759"/>
<comment type="caution">
    <text evidence="1">The sequence shown here is derived from an EMBL/GenBank/DDBJ whole genome shotgun (WGS) entry which is preliminary data.</text>
</comment>
<protein>
    <submittedName>
        <fullName evidence="1">Uncharacterized protein</fullName>
    </submittedName>
</protein>
<evidence type="ECO:0000313" key="2">
    <source>
        <dbReference type="Proteomes" id="UP000324800"/>
    </source>
</evidence>